<dbReference type="Proteomes" id="UP000134642">
    <property type="component" value="Segment"/>
</dbReference>
<evidence type="ECO:0000313" key="5">
    <source>
        <dbReference type="Proteomes" id="UP000134642"/>
    </source>
</evidence>
<dbReference type="SUPFAM" id="SSF48403">
    <property type="entry name" value="Ankyrin repeat"/>
    <property type="match status" value="1"/>
</dbReference>
<proteinExistence type="predicted"/>
<dbReference type="SMR" id="A0A075CHP1"/>
<keyword evidence="2" id="KW-0040">ANK repeat</keyword>
<dbReference type="InterPro" id="IPR002110">
    <property type="entry name" value="Ankyrin_rpt"/>
</dbReference>
<accession>A0A075CHP1</accession>
<evidence type="ECO:0000256" key="2">
    <source>
        <dbReference type="ARBA" id="ARBA00023043"/>
    </source>
</evidence>
<dbReference type="Gene3D" id="1.25.40.20">
    <property type="entry name" value="Ankyrin repeat-containing domain"/>
    <property type="match status" value="2"/>
</dbReference>
<dbReference type="PANTHER" id="PTHR24198:SF165">
    <property type="entry name" value="ANKYRIN REPEAT-CONTAINING PROTEIN-RELATED"/>
    <property type="match status" value="1"/>
</dbReference>
<dbReference type="PANTHER" id="PTHR24198">
    <property type="entry name" value="ANKYRIN REPEAT AND PROTEIN KINASE DOMAIN-CONTAINING PROTEIN"/>
    <property type="match status" value="1"/>
</dbReference>
<dbReference type="Pfam" id="PF00023">
    <property type="entry name" value="Ank"/>
    <property type="match status" value="1"/>
</dbReference>
<dbReference type="SMART" id="SM00248">
    <property type="entry name" value="ANK"/>
    <property type="match status" value="5"/>
</dbReference>
<evidence type="ECO:0000256" key="1">
    <source>
        <dbReference type="ARBA" id="ARBA00022737"/>
    </source>
</evidence>
<reference evidence="4 5" key="1">
    <citation type="journal article" date="2014" name="Vet. Microbiol.">
        <title>Complete genome sequence analysis of goatpox virus isolated from China shows high variation.</title>
        <authorList>
            <person name="Zeng X."/>
            <person name="Chi X."/>
            <person name="Li W."/>
            <person name="Hao W."/>
            <person name="Li M."/>
            <person name="Huang X."/>
            <person name="Huang Y."/>
            <person name="Rock D.L."/>
            <person name="Luo S."/>
            <person name="Wang S."/>
        </authorList>
    </citation>
    <scope>NUCLEOTIDE SEQUENCE [LARGE SCALE GENOMIC DNA]</scope>
    <source>
        <strain evidence="4">FZ</strain>
    </source>
</reference>
<protein>
    <submittedName>
        <fullName evidence="4">Ankyrin repeat protein</fullName>
    </submittedName>
</protein>
<sequence>MEYISDYEELLKEIYINQSNLKINVLKKIINDIPTTYHKGIYNNLLLTVLGNKIISLSVQKYKKILSFLVDNGADLNTKIKYKYNALHYYLYSNSNVTVDILKFLIKKGADITKKCNGNNVLHTYLCNKNIDFNVIKFLVNKKIDLGNRNLDNHTPVDIYISNKRNNCDIDTLKLLFLVDFNIYNKEDIFLSALDVFLNYLKSYTRKSLDIVNYILENISINSVDSNGFNPILYATVSGQKVFFDYFLKLGCSINITTSCGETCGSLSLMDCDYCTFKTFLSKKPNLQTIENTLSCLSSYLEDIYYCDLKFKMFKELLLEAFMLDSEFYNRHKSIKLYFPKTISLYKEPIVQMCNDKIGDKSVYDIIFKNSDIRYCYNDYINKYTNLKYYGNIIRKYILASKMKKKNIVNIIKTIDILPYWNTLPTEIKMYIINFLSDNEIKLLAIK</sequence>
<name>A0A075CHP1_9POXV</name>
<dbReference type="InterPro" id="IPR018272">
    <property type="entry name" value="PRANC_domain"/>
</dbReference>
<evidence type="ECO:0000313" key="4">
    <source>
        <dbReference type="EMBL" id="AGZ95463.1"/>
    </source>
</evidence>
<feature type="domain" description="PRANC" evidence="3">
    <location>
        <begin position="359"/>
        <end position="444"/>
    </location>
</feature>
<dbReference type="InterPro" id="IPR036770">
    <property type="entry name" value="Ankyrin_rpt-contain_sf"/>
</dbReference>
<evidence type="ECO:0000259" key="3">
    <source>
        <dbReference type="Pfam" id="PF09372"/>
    </source>
</evidence>
<gene>
    <name evidence="4" type="primary">GTPV141</name>
</gene>
<organism evidence="4 5">
    <name type="scientific">Goatpox virus FZ</name>
    <dbReference type="NCBI Taxonomy" id="1416740"/>
    <lineage>
        <taxon>Viruses</taxon>
        <taxon>Varidnaviria</taxon>
        <taxon>Bamfordvirae</taxon>
        <taxon>Nucleocytoviricota</taxon>
        <taxon>Pokkesviricetes</taxon>
        <taxon>Chitovirales</taxon>
        <taxon>Poxviridae</taxon>
        <taxon>Chordopoxvirinae</taxon>
        <taxon>Capripoxvirus</taxon>
        <taxon>Capripoxvirus goatpox</taxon>
        <taxon>Goatpox virus</taxon>
    </lineage>
</organism>
<dbReference type="EMBL" id="KC951854">
    <property type="protein sequence ID" value="AGZ95463.1"/>
    <property type="molecule type" value="Genomic_DNA"/>
</dbReference>
<keyword evidence="1" id="KW-0677">Repeat</keyword>
<dbReference type="Pfam" id="PF09372">
    <property type="entry name" value="PRANC"/>
    <property type="match status" value="1"/>
</dbReference>